<dbReference type="GO" id="GO:0003910">
    <property type="term" value="F:DNA ligase (ATP) activity"/>
    <property type="evidence" value="ECO:0007669"/>
    <property type="project" value="UniProtKB-EC"/>
</dbReference>
<gene>
    <name evidence="3" type="ORF">Lspi_1132</name>
</gene>
<evidence type="ECO:0000259" key="2">
    <source>
        <dbReference type="Pfam" id="PF13298"/>
    </source>
</evidence>
<keyword evidence="4" id="KW-1185">Reference proteome</keyword>
<proteinExistence type="predicted"/>
<evidence type="ECO:0000256" key="1">
    <source>
        <dbReference type="SAM" id="MobiDB-lite"/>
    </source>
</evidence>
<evidence type="ECO:0000313" key="3">
    <source>
        <dbReference type="EMBL" id="KTD64325.1"/>
    </source>
</evidence>
<sequence>MAQNDLKKYQNKRHFEKTSEPSGKNCSKKSTSLFVIQKHDASQLHYDFRLQYQDVLLSWAVPKGLSTAANEKRLAIRTENHPLDYADFEGVIPEGEYGAGTVLVWDKGEYEPIIEEDEPEKTMEKALKDGSLKFKLNGQKIQGGYAMARINTEQDREQWVIFKLDDDDADARRNPVHSEPDSVLTGRSLKDIGKEHNDEKH</sequence>
<dbReference type="STRING" id="452.Lspi_1132"/>
<dbReference type="Pfam" id="PF13298">
    <property type="entry name" value="LigD_N"/>
    <property type="match status" value="1"/>
</dbReference>
<dbReference type="PANTHER" id="PTHR39465:SF1">
    <property type="entry name" value="DNA LIGASE D 3'-PHOSPHOESTERASE DOMAIN-CONTAINING PROTEIN"/>
    <property type="match status" value="1"/>
</dbReference>
<dbReference type="NCBIfam" id="TIGR02777">
    <property type="entry name" value="LigD_PE_dom"/>
    <property type="match status" value="1"/>
</dbReference>
<accession>A0A0W0Z5C7</accession>
<feature type="compositionally biased region" description="Basic and acidic residues" evidence="1">
    <location>
        <begin position="188"/>
        <end position="201"/>
    </location>
</feature>
<dbReference type="EC" id="6.5.1.1" evidence="3"/>
<dbReference type="PANTHER" id="PTHR39465">
    <property type="entry name" value="DNA LIGASE D, 3'-PHOSPHOESTERASE DOMAIN"/>
    <property type="match status" value="1"/>
</dbReference>
<dbReference type="InterPro" id="IPR014144">
    <property type="entry name" value="LigD_PE_domain"/>
</dbReference>
<feature type="region of interest" description="Disordered" evidence="1">
    <location>
        <begin position="1"/>
        <end position="27"/>
    </location>
</feature>
<name>A0A0W0Z5C7_LEGSP</name>
<dbReference type="PATRIC" id="fig|452.5.peg.1256"/>
<keyword evidence="3" id="KW-0436">Ligase</keyword>
<dbReference type="Proteomes" id="UP000054877">
    <property type="component" value="Unassembled WGS sequence"/>
</dbReference>
<dbReference type="AlphaFoldDB" id="A0A0W0Z5C7"/>
<protein>
    <submittedName>
        <fullName evidence="3">DNA ligase D, 3''-phosphoesterase domain protein</fullName>
        <ecNumber evidence="3">6.5.1.1</ecNumber>
    </submittedName>
</protein>
<organism evidence="3 4">
    <name type="scientific">Legionella spiritensis</name>
    <dbReference type="NCBI Taxonomy" id="452"/>
    <lineage>
        <taxon>Bacteria</taxon>
        <taxon>Pseudomonadati</taxon>
        <taxon>Pseudomonadota</taxon>
        <taxon>Gammaproteobacteria</taxon>
        <taxon>Legionellales</taxon>
        <taxon>Legionellaceae</taxon>
        <taxon>Legionella</taxon>
    </lineage>
</organism>
<reference evidence="3 4" key="1">
    <citation type="submission" date="2015-11" db="EMBL/GenBank/DDBJ databases">
        <title>Genomic analysis of 38 Legionella species identifies large and diverse effector repertoires.</title>
        <authorList>
            <person name="Burstein D."/>
            <person name="Amaro F."/>
            <person name="Zusman T."/>
            <person name="Lifshitz Z."/>
            <person name="Cohen O."/>
            <person name="Gilbert J.A."/>
            <person name="Pupko T."/>
            <person name="Shuman H.A."/>
            <person name="Segal G."/>
        </authorList>
    </citation>
    <scope>NUCLEOTIDE SEQUENCE [LARGE SCALE GENOMIC DNA]</scope>
    <source>
        <strain evidence="3 4">Mt.St.Helens-9</strain>
    </source>
</reference>
<dbReference type="OrthoDB" id="9802472at2"/>
<dbReference type="EMBL" id="LNYX01000013">
    <property type="protein sequence ID" value="KTD64325.1"/>
    <property type="molecule type" value="Genomic_DNA"/>
</dbReference>
<feature type="region of interest" description="Disordered" evidence="1">
    <location>
        <begin position="170"/>
        <end position="201"/>
    </location>
</feature>
<evidence type="ECO:0000313" key="4">
    <source>
        <dbReference type="Proteomes" id="UP000054877"/>
    </source>
</evidence>
<comment type="caution">
    <text evidence="3">The sequence shown here is derived from an EMBL/GenBank/DDBJ whole genome shotgun (WGS) entry which is preliminary data.</text>
</comment>
<feature type="compositionally biased region" description="Basic and acidic residues" evidence="1">
    <location>
        <begin position="170"/>
        <end position="180"/>
    </location>
</feature>
<feature type="domain" description="DNA ligase D 3'-phosphoesterase" evidence="2">
    <location>
        <begin position="37"/>
        <end position="149"/>
    </location>
</feature>